<protein>
    <submittedName>
        <fullName evidence="10">Mechanosensitive ion channel protein MscL</fullName>
    </submittedName>
</protein>
<evidence type="ECO:0000256" key="3">
    <source>
        <dbReference type="ARBA" id="ARBA00022475"/>
    </source>
</evidence>
<keyword evidence="4 9" id="KW-0812">Transmembrane</keyword>
<evidence type="ECO:0000256" key="4">
    <source>
        <dbReference type="ARBA" id="ARBA00022692"/>
    </source>
</evidence>
<feature type="transmembrane region" description="Helical" evidence="9">
    <location>
        <begin position="65"/>
        <end position="88"/>
    </location>
</feature>
<dbReference type="InterPro" id="IPR036019">
    <property type="entry name" value="MscL_channel"/>
</dbReference>
<keyword evidence="2" id="KW-0813">Transport</keyword>
<keyword evidence="7 9" id="KW-0472">Membrane</keyword>
<dbReference type="AlphaFoldDB" id="A0A1V3C4J6"/>
<organism evidence="10 11">
    <name type="scientific">Nocardiopsis sinuspersici</name>
    <dbReference type="NCBI Taxonomy" id="501010"/>
    <lineage>
        <taxon>Bacteria</taxon>
        <taxon>Bacillati</taxon>
        <taxon>Actinomycetota</taxon>
        <taxon>Actinomycetes</taxon>
        <taxon>Streptosporangiales</taxon>
        <taxon>Nocardiopsidaceae</taxon>
        <taxon>Nocardiopsis</taxon>
    </lineage>
</organism>
<comment type="caution">
    <text evidence="10">The sequence shown here is derived from an EMBL/GenBank/DDBJ whole genome shotgun (WGS) entry which is preliminary data.</text>
</comment>
<sequence length="134" mass="14589">MQGFKNFLLRGNLVQLAVAVVIGAVFAELITAFTEGFITPLLGIFGGVPDFSDLYFEINGSRFPYGAFIDALISFLITAAILYFLVVLPTAKALERFARAEESTTRDCPHCFSQIDKRAARCASCTSEVVPEPA</sequence>
<gene>
    <name evidence="10" type="ORF">NOSIN_18760</name>
</gene>
<feature type="transmembrane region" description="Helical" evidence="9">
    <location>
        <begin position="12"/>
        <end position="45"/>
    </location>
</feature>
<comment type="subcellular location">
    <subcellularLocation>
        <location evidence="1">Membrane</location>
        <topology evidence="1">Multi-pass membrane protein</topology>
    </subcellularLocation>
</comment>
<keyword evidence="11" id="KW-1185">Reference proteome</keyword>
<evidence type="ECO:0000256" key="8">
    <source>
        <dbReference type="ARBA" id="ARBA00023303"/>
    </source>
</evidence>
<evidence type="ECO:0000256" key="5">
    <source>
        <dbReference type="ARBA" id="ARBA00022989"/>
    </source>
</evidence>
<proteinExistence type="predicted"/>
<dbReference type="GO" id="GO:0016020">
    <property type="term" value="C:membrane"/>
    <property type="evidence" value="ECO:0007669"/>
    <property type="project" value="UniProtKB-SubCell"/>
</dbReference>
<dbReference type="Pfam" id="PF01741">
    <property type="entry name" value="MscL"/>
    <property type="match status" value="1"/>
</dbReference>
<keyword evidence="8" id="KW-0407">Ion channel</keyword>
<dbReference type="PANTHER" id="PTHR30266:SF2">
    <property type="entry name" value="LARGE-CONDUCTANCE MECHANOSENSITIVE CHANNEL"/>
    <property type="match status" value="1"/>
</dbReference>
<dbReference type="STRING" id="501010.NOSIN_18760"/>
<dbReference type="InterPro" id="IPR037673">
    <property type="entry name" value="MSC/AndL"/>
</dbReference>
<dbReference type="Proteomes" id="UP000189004">
    <property type="component" value="Unassembled WGS sequence"/>
</dbReference>
<accession>A0A1V3C4J6</accession>
<evidence type="ECO:0000256" key="9">
    <source>
        <dbReference type="SAM" id="Phobius"/>
    </source>
</evidence>
<dbReference type="RefSeq" id="WP_077692043.1">
    <property type="nucleotide sequence ID" value="NZ_MCOK01000001.1"/>
</dbReference>
<dbReference type="Gene3D" id="1.10.1200.120">
    <property type="entry name" value="Large-conductance mechanosensitive channel, MscL, domain 1"/>
    <property type="match status" value="1"/>
</dbReference>
<evidence type="ECO:0000313" key="10">
    <source>
        <dbReference type="EMBL" id="OOC55613.1"/>
    </source>
</evidence>
<evidence type="ECO:0000256" key="1">
    <source>
        <dbReference type="ARBA" id="ARBA00004141"/>
    </source>
</evidence>
<evidence type="ECO:0000256" key="2">
    <source>
        <dbReference type="ARBA" id="ARBA00022448"/>
    </source>
</evidence>
<dbReference type="SUPFAM" id="SSF81330">
    <property type="entry name" value="Gated mechanosensitive channel"/>
    <property type="match status" value="1"/>
</dbReference>
<dbReference type="GO" id="GO:0008381">
    <property type="term" value="F:mechanosensitive monoatomic ion channel activity"/>
    <property type="evidence" value="ECO:0007669"/>
    <property type="project" value="InterPro"/>
</dbReference>
<reference evidence="11" key="1">
    <citation type="submission" date="2016-08" db="EMBL/GenBank/DDBJ databases">
        <authorList>
            <person name="Tokovenko B."/>
            <person name="Kalinowski J."/>
        </authorList>
    </citation>
    <scope>NUCLEOTIDE SEQUENCE [LARGE SCALE GENOMIC DNA]</scope>
    <source>
        <strain evidence="11">UTMC102</strain>
    </source>
</reference>
<keyword evidence="3" id="KW-1003">Cell membrane</keyword>
<dbReference type="EMBL" id="MCOK01000001">
    <property type="protein sequence ID" value="OOC55613.1"/>
    <property type="molecule type" value="Genomic_DNA"/>
</dbReference>
<dbReference type="PANTHER" id="PTHR30266">
    <property type="entry name" value="MECHANOSENSITIVE CHANNEL MSCL"/>
    <property type="match status" value="1"/>
</dbReference>
<keyword evidence="6" id="KW-0406">Ion transport</keyword>
<dbReference type="OrthoDB" id="9810350at2"/>
<evidence type="ECO:0000256" key="6">
    <source>
        <dbReference type="ARBA" id="ARBA00023065"/>
    </source>
</evidence>
<keyword evidence="5 9" id="KW-1133">Transmembrane helix</keyword>
<evidence type="ECO:0000313" key="11">
    <source>
        <dbReference type="Proteomes" id="UP000189004"/>
    </source>
</evidence>
<dbReference type="InterPro" id="IPR001185">
    <property type="entry name" value="MS_channel"/>
</dbReference>
<name>A0A1V3C4J6_9ACTN</name>
<dbReference type="NCBIfam" id="TIGR00220">
    <property type="entry name" value="mscL"/>
    <property type="match status" value="1"/>
</dbReference>
<evidence type="ECO:0000256" key="7">
    <source>
        <dbReference type="ARBA" id="ARBA00023136"/>
    </source>
</evidence>